<reference evidence="8" key="1">
    <citation type="journal article" date="2014" name="Proc. Natl. Acad. Sci. U.S.A.">
        <title>Extensive sampling of basidiomycete genomes demonstrates inadequacy of the white-rot/brown-rot paradigm for wood decay fungi.</title>
        <authorList>
            <person name="Riley R."/>
            <person name="Salamov A.A."/>
            <person name="Brown D.W."/>
            <person name="Nagy L.G."/>
            <person name="Floudas D."/>
            <person name="Held B.W."/>
            <person name="Levasseur A."/>
            <person name="Lombard V."/>
            <person name="Morin E."/>
            <person name="Otillar R."/>
            <person name="Lindquist E.A."/>
            <person name="Sun H."/>
            <person name="LaButti K.M."/>
            <person name="Schmutz J."/>
            <person name="Jabbour D."/>
            <person name="Luo H."/>
            <person name="Baker S.E."/>
            <person name="Pisabarro A.G."/>
            <person name="Walton J.D."/>
            <person name="Blanchette R.A."/>
            <person name="Henrissat B."/>
            <person name="Martin F."/>
            <person name="Cullen D."/>
            <person name="Hibbett D.S."/>
            <person name="Grigoriev I.V."/>
        </authorList>
    </citation>
    <scope>NUCLEOTIDE SEQUENCE [LARGE SCALE GENOMIC DNA]</scope>
    <source>
        <strain evidence="8">MUCL 33604</strain>
    </source>
</reference>
<dbReference type="OrthoDB" id="1887033at2759"/>
<evidence type="ECO:0000256" key="4">
    <source>
        <dbReference type="RuleBase" id="RU361153"/>
    </source>
</evidence>
<evidence type="ECO:0000256" key="2">
    <source>
        <dbReference type="ARBA" id="ARBA00022801"/>
    </source>
</evidence>
<evidence type="ECO:0000313" key="8">
    <source>
        <dbReference type="Proteomes" id="UP000027265"/>
    </source>
</evidence>
<evidence type="ECO:0000259" key="6">
    <source>
        <dbReference type="Pfam" id="PF00150"/>
    </source>
</evidence>
<keyword evidence="8" id="KW-1185">Reference proteome</keyword>
<name>A0A067QDB1_9AGAM</name>
<dbReference type="SUPFAM" id="SSF51445">
    <property type="entry name" value="(Trans)glycosidases"/>
    <property type="match status" value="1"/>
</dbReference>
<accession>A0A067QDB1</accession>
<evidence type="ECO:0000256" key="1">
    <source>
        <dbReference type="ARBA" id="ARBA00005641"/>
    </source>
</evidence>
<dbReference type="GO" id="GO:0009986">
    <property type="term" value="C:cell surface"/>
    <property type="evidence" value="ECO:0007669"/>
    <property type="project" value="TreeGrafter"/>
</dbReference>
<evidence type="ECO:0000256" key="5">
    <source>
        <dbReference type="SAM" id="MobiDB-lite"/>
    </source>
</evidence>
<dbReference type="EMBL" id="KL197709">
    <property type="protein sequence ID" value="KDQ64170.1"/>
    <property type="molecule type" value="Genomic_DNA"/>
</dbReference>
<dbReference type="InterPro" id="IPR001547">
    <property type="entry name" value="Glyco_hydro_5"/>
</dbReference>
<dbReference type="HOGENOM" id="CLU_004624_8_2_1"/>
<proteinExistence type="inferred from homology"/>
<comment type="similarity">
    <text evidence="1 4">Belongs to the glycosyl hydrolase 5 (cellulase A) family.</text>
</comment>
<organism evidence="7 8">
    <name type="scientific">Jaapia argillacea MUCL 33604</name>
    <dbReference type="NCBI Taxonomy" id="933084"/>
    <lineage>
        <taxon>Eukaryota</taxon>
        <taxon>Fungi</taxon>
        <taxon>Dikarya</taxon>
        <taxon>Basidiomycota</taxon>
        <taxon>Agaricomycotina</taxon>
        <taxon>Agaricomycetes</taxon>
        <taxon>Agaricomycetidae</taxon>
        <taxon>Jaapiales</taxon>
        <taxon>Jaapiaceae</taxon>
        <taxon>Jaapia</taxon>
    </lineage>
</organism>
<dbReference type="PANTHER" id="PTHR31297:SF43">
    <property type="entry name" value="GLUCAN 1,3-BETA-GLUCOSIDASE 3"/>
    <property type="match status" value="1"/>
</dbReference>
<gene>
    <name evidence="7" type="ORF">JAAARDRAFT_27795</name>
</gene>
<dbReference type="InterPro" id="IPR050386">
    <property type="entry name" value="Glycosyl_hydrolase_5"/>
</dbReference>
<feature type="domain" description="Glycoside hydrolase family 5" evidence="6">
    <location>
        <begin position="101"/>
        <end position="402"/>
    </location>
</feature>
<feature type="compositionally biased region" description="Low complexity" evidence="5">
    <location>
        <begin position="33"/>
        <end position="44"/>
    </location>
</feature>
<dbReference type="GO" id="GO:0009251">
    <property type="term" value="P:glucan catabolic process"/>
    <property type="evidence" value="ECO:0007669"/>
    <property type="project" value="TreeGrafter"/>
</dbReference>
<protein>
    <submittedName>
        <fullName evidence="7">Glycoside hydrolase family 5 protein</fullName>
    </submittedName>
</protein>
<keyword evidence="3 4" id="KW-0326">Glycosidase</keyword>
<dbReference type="Pfam" id="PF00150">
    <property type="entry name" value="Cellulase"/>
    <property type="match status" value="1"/>
</dbReference>
<dbReference type="AlphaFoldDB" id="A0A067QDB1"/>
<dbReference type="STRING" id="933084.A0A067QDB1"/>
<dbReference type="PANTHER" id="PTHR31297">
    <property type="entry name" value="GLUCAN ENDO-1,6-BETA-GLUCOSIDASE B"/>
    <property type="match status" value="1"/>
</dbReference>
<evidence type="ECO:0000313" key="7">
    <source>
        <dbReference type="EMBL" id="KDQ64170.1"/>
    </source>
</evidence>
<feature type="region of interest" description="Disordered" evidence="5">
    <location>
        <begin position="10"/>
        <end position="46"/>
    </location>
</feature>
<evidence type="ECO:0000256" key="3">
    <source>
        <dbReference type="ARBA" id="ARBA00023295"/>
    </source>
</evidence>
<keyword evidence="2 4" id="KW-0378">Hydrolase</keyword>
<dbReference type="GO" id="GO:0005576">
    <property type="term" value="C:extracellular region"/>
    <property type="evidence" value="ECO:0007669"/>
    <property type="project" value="TreeGrafter"/>
</dbReference>
<dbReference type="FunCoup" id="A0A067QDB1">
    <property type="interactions" value="15"/>
</dbReference>
<dbReference type="Gene3D" id="3.20.20.80">
    <property type="entry name" value="Glycosidases"/>
    <property type="match status" value="1"/>
</dbReference>
<dbReference type="InterPro" id="IPR017853">
    <property type="entry name" value="GH"/>
</dbReference>
<dbReference type="InParanoid" id="A0A067QDB1"/>
<dbReference type="Proteomes" id="UP000027265">
    <property type="component" value="Unassembled WGS sequence"/>
</dbReference>
<sequence length="563" mass="63073">MHKISDFLHRHSKPGAAQQHQQALGESGGGETTQGQPSTQTGGPFPSEHDLYCYRKQRGVNLGSWFVLERWITESPFRFALPPGQSDLDVAKGSYAKQSLERHWDTWITEEDWRWLAQHGVNAVRIPIGYYHLCGADPSVLTGTDFADLAVVFEGAWYRIQNALSLAHKYGLGVLLDLHAAPGKQNAESHSGTSASTPQFFTPANMAHTTRILTTLLTHLNPSTHPNLIGVELINEPAPGPHSASLKGWYRNTIQSLRDVNSWNANGGLPIYVGDCWQTDEYADFVSNSDFVFKNVVLDHHLYRCFTSEDVRTSISDHTRSLLDPNAITPSLFSRTSSKLSGAGHGGFVVGEWSGALNPGSLSSLPNGQRETELKARQKYISAQLNLYNKWCSGWFFWTYKKESKGEKDLGWSFRDVWGEGLIGRDQWVGGLVVRNGEERDGGRGNRKVIARGKALGEHSAYWDKYPGHYEHFRFSDGFCRGWDDMYDYFLTPISPTNRDCQGGECKEGIIVQELGLKGGWVALRVAQYLKGREGAEKYIWEFEHGMMQGIDAARKDFVQVYC</sequence>
<dbReference type="GO" id="GO:0046557">
    <property type="term" value="F:glucan endo-1,6-beta-glucosidase activity"/>
    <property type="evidence" value="ECO:0007669"/>
    <property type="project" value="TreeGrafter"/>
</dbReference>